<evidence type="ECO:0000256" key="5">
    <source>
        <dbReference type="ARBA" id="ARBA00022692"/>
    </source>
</evidence>
<dbReference type="PANTHER" id="PTHR24421:SF37">
    <property type="entry name" value="SENSOR HISTIDINE KINASE NARS"/>
    <property type="match status" value="1"/>
</dbReference>
<proteinExistence type="inferred from homology"/>
<evidence type="ECO:0000256" key="4">
    <source>
        <dbReference type="ARBA" id="ARBA00022679"/>
    </source>
</evidence>
<keyword evidence="9" id="KW-0472">Membrane</keyword>
<reference evidence="12" key="1">
    <citation type="submission" date="2021-02" db="EMBL/GenBank/DDBJ databases">
        <title>The CRISPR/cas machinery reduction and long-range gene transfer in the hot spring cyanobacterium Synechococcus.</title>
        <authorList>
            <person name="Dvorak P."/>
            <person name="Jahodarova E."/>
            <person name="Hasler P."/>
            <person name="Poulickova A."/>
        </authorList>
    </citation>
    <scope>NUCLEOTIDE SEQUENCE</scope>
    <source>
        <strain evidence="12">Rupite</strain>
    </source>
</reference>
<evidence type="ECO:0000259" key="11">
    <source>
        <dbReference type="PROSITE" id="PS50046"/>
    </source>
</evidence>
<name>A0ABT0CD11_THEVL</name>
<evidence type="ECO:0000256" key="8">
    <source>
        <dbReference type="ARBA" id="ARBA00023012"/>
    </source>
</evidence>
<evidence type="ECO:0000256" key="1">
    <source>
        <dbReference type="ARBA" id="ARBA00004651"/>
    </source>
</evidence>
<comment type="similarity">
    <text evidence="2">In the N-terminal section; belongs to the phytochrome family.</text>
</comment>
<evidence type="ECO:0000313" key="13">
    <source>
        <dbReference type="Proteomes" id="UP000830835"/>
    </source>
</evidence>
<dbReference type="CDD" id="cd16917">
    <property type="entry name" value="HATPase_UhpB-NarQ-NarX-like"/>
    <property type="match status" value="1"/>
</dbReference>
<accession>A0ABT0CD11</accession>
<organism evidence="12 13">
    <name type="scientific">Thermostichus vulcanus str. 'Rupite'</name>
    <dbReference type="NCBI Taxonomy" id="2813851"/>
    <lineage>
        <taxon>Bacteria</taxon>
        <taxon>Bacillati</taxon>
        <taxon>Cyanobacteriota</taxon>
        <taxon>Cyanophyceae</taxon>
        <taxon>Thermostichales</taxon>
        <taxon>Thermostichaceae</taxon>
        <taxon>Thermostichus</taxon>
    </lineage>
</organism>
<keyword evidence="6" id="KW-0418">Kinase</keyword>
<comment type="subcellular location">
    <subcellularLocation>
        <location evidence="1">Cell membrane</location>
        <topology evidence="1">Multi-pass membrane protein</topology>
    </subcellularLocation>
</comment>
<dbReference type="PANTHER" id="PTHR24421">
    <property type="entry name" value="NITRATE/NITRITE SENSOR PROTEIN NARX-RELATED"/>
    <property type="match status" value="1"/>
</dbReference>
<evidence type="ECO:0000256" key="10">
    <source>
        <dbReference type="SAM" id="MobiDB-lite"/>
    </source>
</evidence>
<evidence type="ECO:0000256" key="7">
    <source>
        <dbReference type="ARBA" id="ARBA00022989"/>
    </source>
</evidence>
<gene>
    <name evidence="12" type="ORF">JX360_12325</name>
</gene>
<evidence type="ECO:0000256" key="6">
    <source>
        <dbReference type="ARBA" id="ARBA00022777"/>
    </source>
</evidence>
<dbReference type="RefSeq" id="WP_244351377.1">
    <property type="nucleotide sequence ID" value="NZ_JAFIRA010000034.1"/>
</dbReference>
<evidence type="ECO:0000256" key="2">
    <source>
        <dbReference type="ARBA" id="ARBA00006402"/>
    </source>
</evidence>
<dbReference type="InterPro" id="IPR003594">
    <property type="entry name" value="HATPase_dom"/>
</dbReference>
<protein>
    <submittedName>
        <fullName evidence="12">GAF domain-containing protein</fullName>
    </submittedName>
</protein>
<feature type="domain" description="Phytochrome chromophore attachment site" evidence="11">
    <location>
        <begin position="635"/>
        <end position="813"/>
    </location>
</feature>
<dbReference type="PROSITE" id="PS50046">
    <property type="entry name" value="PHYTOCHROME_2"/>
    <property type="match status" value="1"/>
</dbReference>
<dbReference type="Pfam" id="PF01590">
    <property type="entry name" value="GAF"/>
    <property type="match status" value="4"/>
</dbReference>
<sequence length="1538" mass="168769">MSSVALAGLDPTLLVQLQAANQIVQELVLLSSQLPSEAGALEQRLLKLAETLVQQVVSRLGAASARIWFFDPQQGCFQSVAHAGLASPAKEQIQRIVPDDSPLGRVAQQGLPLLSNNPAQEPWMPAPEWVEANHLRSFVAYPINRGEERLGALGLFSHTPLDANFLEVVKFLCSYTASAIINAQLLERSQRQAAREALLNRITNTVHCSLHWDQIVTTALQALQQALLPSGLKGLSRCCFYSLNPHQQTIQVTHEAHSAGLTASLGQIYPMQDFGPLCEPLRQGEVVQLALPQEPGQDSLPPQGLRAFQALEARSVVLIPIHSVGSAGVEFFESGSGDPQLGGEMLLRERSTPEPEGMIGLLGVYMTTPHTWQAEEIELLRSVAYQLAIALTRSSLFDQAHRQAGRLALLHSITAAIRSSLEPTTLFHAITQQIGAAFQADVCTLALWQPEQELLHPVGIYAPQLTPAQLEALLPGMALLVGSPEHPWVEPGIPQALPETIKAKLRLGGSLLAHLTEPVVLPDPKMVQCLADLEPRRQGSGLLLVPLFAAGNPDGQELLGGIALMRHPQPGSQLPPPWQADDLELAEAVAEQAAMAIGQARLLKQTQHLLAQTRQQAEQASLLNRMTDRIRHSLDLDEILQSAVEEVGQALKACRAQFVFFDPAQETGVFRHAYARPGIDSWQGRSIPIRDNPIAPYLEAQSDPLEIRIWSGLESFDLESRRRFQEAGVRTVISASLQLGSGTFGVLSVHRCHADYGQPGEQPACLEDWSQADQTLLRLVAEQLILAITHSRLYEKTQQQARRETLLNELTAQIRTSLEPRQVLYSIVRSLEAALHLNRQTQIGSESSQPGSHDRCEIILYRSQPSVREDWIHHCHSFLRWMDTRPLAGGVPFTEGLAQMRQPVVWSEGIFVRGLMQEDVHESGPGSVANEVPIPFHSLRDPSVVLHTSLQGQPGDRFLEAHLEFCLMHPETYELLRRGEPFLIKDVQRDPLFPDLGAEVTERLRHFFQVLAIRSMALIPIRQGGELIGTIALIAAPQPREFRPEELSLAMAVAEQAGIALKQAQLYEQTRISAQRESLLRQVAQRLSGTYDPHQVVQIALEGMADALQINQCDFIALQDPQVVGWSGRAVVQDSSSAMDPLLNLPASSEPLKILQEYRRQPGISSHLGQAVPPDLNWLLLLHCYSNRDTLLIPDVNQFPLPAETRQNLLQAGIRSLLCVPVTTDADQIAGVLCAFTPPEAAEAGGTLTRAEEAGFSESDTDLVKALADIAAVALQRALFYERVRRQEATAAALRGLTEGREAESRRLAADLHDQTLADLGALSRQIQELSGDPSIGQSGRDQLQVMSAQLRETIAELRGIVEDLQPTAMRAFNLGPALRSLLERAAQRSPHPLVTRFDNRANGLLARLSTASQSSLFRIVQEALNNIVKHAGAQRIDVTIQPRALGTGIPTAKEEGALPSSTPPDLYTHLELKIIDDGRGMPQLDDETDPTEPPSRGHGLLNMRYRAELIGATIAWRSRRFGSGTVVELLVPLPPRT</sequence>
<dbReference type="Pfam" id="PF13185">
    <property type="entry name" value="GAF_2"/>
    <property type="match status" value="2"/>
</dbReference>
<keyword evidence="8" id="KW-0902">Two-component regulatory system</keyword>
<dbReference type="SUPFAM" id="SSF55874">
    <property type="entry name" value="ATPase domain of HSP90 chaperone/DNA topoisomerase II/histidine kinase"/>
    <property type="match status" value="1"/>
</dbReference>
<dbReference type="Gene3D" id="3.30.565.10">
    <property type="entry name" value="Histidine kinase-like ATPase, C-terminal domain"/>
    <property type="match status" value="1"/>
</dbReference>
<keyword evidence="4" id="KW-0808">Transferase</keyword>
<comment type="caution">
    <text evidence="12">The sequence shown here is derived from an EMBL/GenBank/DDBJ whole genome shotgun (WGS) entry which is preliminary data.</text>
</comment>
<keyword evidence="5" id="KW-0812">Transmembrane</keyword>
<feature type="region of interest" description="Disordered" evidence="10">
    <location>
        <begin position="1480"/>
        <end position="1501"/>
    </location>
</feature>
<dbReference type="InterPro" id="IPR016132">
    <property type="entry name" value="Phyto_chromo_attachment"/>
</dbReference>
<evidence type="ECO:0000256" key="3">
    <source>
        <dbReference type="ARBA" id="ARBA00022475"/>
    </source>
</evidence>
<dbReference type="InterPro" id="IPR036890">
    <property type="entry name" value="HATPase_C_sf"/>
</dbReference>
<dbReference type="Pfam" id="PF02518">
    <property type="entry name" value="HATPase_c"/>
    <property type="match status" value="1"/>
</dbReference>
<dbReference type="InterPro" id="IPR050482">
    <property type="entry name" value="Sensor_HK_TwoCompSys"/>
</dbReference>
<dbReference type="SMART" id="SM00065">
    <property type="entry name" value="GAF"/>
    <property type="match status" value="6"/>
</dbReference>
<dbReference type="EMBL" id="JAFIRA010000034">
    <property type="protein sequence ID" value="MCJ2543682.1"/>
    <property type="molecule type" value="Genomic_DNA"/>
</dbReference>
<dbReference type="InterPro" id="IPR003018">
    <property type="entry name" value="GAF"/>
</dbReference>
<keyword evidence="7" id="KW-1133">Transmembrane helix</keyword>
<dbReference type="SMART" id="SM00387">
    <property type="entry name" value="HATPase_c"/>
    <property type="match status" value="1"/>
</dbReference>
<keyword evidence="3" id="KW-1003">Cell membrane</keyword>
<dbReference type="Proteomes" id="UP000830835">
    <property type="component" value="Unassembled WGS sequence"/>
</dbReference>
<keyword evidence="13" id="KW-1185">Reference proteome</keyword>
<dbReference type="InterPro" id="IPR029016">
    <property type="entry name" value="GAF-like_dom_sf"/>
</dbReference>
<evidence type="ECO:0000256" key="9">
    <source>
        <dbReference type="ARBA" id="ARBA00023136"/>
    </source>
</evidence>
<dbReference type="SUPFAM" id="SSF55781">
    <property type="entry name" value="GAF domain-like"/>
    <property type="match status" value="6"/>
</dbReference>
<dbReference type="Gene3D" id="3.30.450.40">
    <property type="match status" value="6"/>
</dbReference>
<evidence type="ECO:0000313" key="12">
    <source>
        <dbReference type="EMBL" id="MCJ2543682.1"/>
    </source>
</evidence>